<gene>
    <name evidence="2 3" type="primary">rsfS</name>
    <name evidence="3" type="ORF">KIH39_02985</name>
</gene>
<keyword evidence="2" id="KW-0678">Repressor</keyword>
<dbReference type="Pfam" id="PF02410">
    <property type="entry name" value="RsfS"/>
    <property type="match status" value="1"/>
</dbReference>
<dbReference type="PANTHER" id="PTHR21043:SF0">
    <property type="entry name" value="MITOCHONDRIAL ASSEMBLY OF RIBOSOMAL LARGE SUBUNIT PROTEIN 1"/>
    <property type="match status" value="1"/>
</dbReference>
<dbReference type="GO" id="GO:0090071">
    <property type="term" value="P:negative regulation of ribosome biogenesis"/>
    <property type="evidence" value="ECO:0007669"/>
    <property type="project" value="UniProtKB-UniRule"/>
</dbReference>
<protein>
    <recommendedName>
        <fullName evidence="2">Ribosomal silencing factor RsfS</fullName>
    </recommendedName>
</protein>
<dbReference type="GO" id="GO:0017148">
    <property type="term" value="P:negative regulation of translation"/>
    <property type="evidence" value="ECO:0007669"/>
    <property type="project" value="UniProtKB-UniRule"/>
</dbReference>
<dbReference type="InterPro" id="IPR004394">
    <property type="entry name" value="Iojap/RsfS/C7orf30"/>
</dbReference>
<evidence type="ECO:0000313" key="3">
    <source>
        <dbReference type="EMBL" id="QVL32898.1"/>
    </source>
</evidence>
<name>A0A8E6B992_9BACT</name>
<keyword evidence="2" id="KW-0963">Cytoplasm</keyword>
<proteinExistence type="inferred from homology"/>
<dbReference type="SUPFAM" id="SSF81301">
    <property type="entry name" value="Nucleotidyltransferase"/>
    <property type="match status" value="1"/>
</dbReference>
<dbReference type="NCBIfam" id="TIGR00090">
    <property type="entry name" value="rsfS_iojap_ybeB"/>
    <property type="match status" value="1"/>
</dbReference>
<organism evidence="3 4">
    <name type="scientific">Telmatocola sphagniphila</name>
    <dbReference type="NCBI Taxonomy" id="1123043"/>
    <lineage>
        <taxon>Bacteria</taxon>
        <taxon>Pseudomonadati</taxon>
        <taxon>Planctomycetota</taxon>
        <taxon>Planctomycetia</taxon>
        <taxon>Gemmatales</taxon>
        <taxon>Gemmataceae</taxon>
    </lineage>
</organism>
<evidence type="ECO:0000256" key="1">
    <source>
        <dbReference type="ARBA" id="ARBA00010574"/>
    </source>
</evidence>
<dbReference type="InterPro" id="IPR043519">
    <property type="entry name" value="NT_sf"/>
</dbReference>
<dbReference type="Gene3D" id="3.30.460.10">
    <property type="entry name" value="Beta Polymerase, domain 2"/>
    <property type="match status" value="1"/>
</dbReference>
<dbReference type="GO" id="GO:0042256">
    <property type="term" value="P:cytosolic ribosome assembly"/>
    <property type="evidence" value="ECO:0007669"/>
    <property type="project" value="UniProtKB-UniRule"/>
</dbReference>
<dbReference type="HAMAP" id="MF_01477">
    <property type="entry name" value="Iojap_RsfS"/>
    <property type="match status" value="1"/>
</dbReference>
<dbReference type="RefSeq" id="WP_213497788.1">
    <property type="nucleotide sequence ID" value="NZ_CP074694.1"/>
</dbReference>
<comment type="function">
    <text evidence="2">Functions as a ribosomal silencing factor. Interacts with ribosomal protein uL14 (rplN), blocking formation of intersubunit bridge B8. Prevents association of the 30S and 50S ribosomal subunits and the formation of functional ribosomes, thus repressing translation.</text>
</comment>
<sequence length="165" mass="18878">MSAHILEVESASDRVWENALLESHLPNFELIQGGPLATETLTAPISKPALKSALERACICARSARDNKAKDIIVLDMRRAHPLYDFFVLTTGASRRQIHNIAEEIDDVLKAEGDVRHGIEGYEASKWIIQDYTDILVHVFDPETRDFYRLEELWSDAPKVDWERY</sequence>
<accession>A0A8E6B992</accession>
<evidence type="ECO:0000256" key="2">
    <source>
        <dbReference type="HAMAP-Rule" id="MF_01477"/>
    </source>
</evidence>
<comment type="similarity">
    <text evidence="1 2">Belongs to the Iojap/RsfS family.</text>
</comment>
<dbReference type="EMBL" id="CP074694">
    <property type="protein sequence ID" value="QVL32898.1"/>
    <property type="molecule type" value="Genomic_DNA"/>
</dbReference>
<dbReference type="AlphaFoldDB" id="A0A8E6B992"/>
<reference evidence="3" key="1">
    <citation type="submission" date="2021-05" db="EMBL/GenBank/DDBJ databases">
        <title>Complete genome sequence of the cellulolytic planctomycete Telmatocola sphagniphila SP2T and characterization of the first cellulase from planctomycetes.</title>
        <authorList>
            <person name="Rakitin A.L."/>
            <person name="Beletsky A.V."/>
            <person name="Naumoff D.G."/>
            <person name="Kulichevskaya I.S."/>
            <person name="Mardanov A.V."/>
            <person name="Ravin N.V."/>
            <person name="Dedysh S.N."/>
        </authorList>
    </citation>
    <scope>NUCLEOTIDE SEQUENCE</scope>
    <source>
        <strain evidence="3">SP2T</strain>
    </source>
</reference>
<dbReference type="GO" id="GO:0043023">
    <property type="term" value="F:ribosomal large subunit binding"/>
    <property type="evidence" value="ECO:0007669"/>
    <property type="project" value="TreeGrafter"/>
</dbReference>
<evidence type="ECO:0000313" key="4">
    <source>
        <dbReference type="Proteomes" id="UP000676194"/>
    </source>
</evidence>
<keyword evidence="2" id="KW-0810">Translation regulation</keyword>
<dbReference type="KEGG" id="tsph:KIH39_02985"/>
<dbReference type="GO" id="GO:0005737">
    <property type="term" value="C:cytoplasm"/>
    <property type="evidence" value="ECO:0007669"/>
    <property type="project" value="UniProtKB-SubCell"/>
</dbReference>
<keyword evidence="4" id="KW-1185">Reference proteome</keyword>
<comment type="subunit">
    <text evidence="2">Interacts with ribosomal protein uL14 (rplN).</text>
</comment>
<comment type="subcellular location">
    <subcellularLocation>
        <location evidence="2">Cytoplasm</location>
    </subcellularLocation>
</comment>
<dbReference type="PANTHER" id="PTHR21043">
    <property type="entry name" value="IOJAP SUPERFAMILY ORTHOLOG"/>
    <property type="match status" value="1"/>
</dbReference>
<dbReference type="Proteomes" id="UP000676194">
    <property type="component" value="Chromosome"/>
</dbReference>